<accession>A0AA40DD12</accession>
<gene>
    <name evidence="4" type="ORF">QBC41DRAFT_353697</name>
</gene>
<dbReference type="Gene3D" id="1.25.40.20">
    <property type="entry name" value="Ankyrin repeat-containing domain"/>
    <property type="match status" value="2"/>
</dbReference>
<dbReference type="PROSITE" id="PS50297">
    <property type="entry name" value="ANK_REP_REGION"/>
    <property type="match status" value="1"/>
</dbReference>
<evidence type="ECO:0000313" key="4">
    <source>
        <dbReference type="EMBL" id="KAK0672207.1"/>
    </source>
</evidence>
<proteinExistence type="predicted"/>
<dbReference type="PANTHER" id="PTHR24189:SF50">
    <property type="entry name" value="ANKYRIN REPEAT AND SOCS BOX PROTEIN 2"/>
    <property type="match status" value="1"/>
</dbReference>
<feature type="repeat" description="ANK" evidence="3">
    <location>
        <begin position="38"/>
        <end position="70"/>
    </location>
</feature>
<sequence length="409" mass="46036">MATFMSLPNETLVQICNELIERLVKGGAAHEWAFDNGRRAFALHLAARNFRRDAIVGLLEAGVDVNAADDKGHTALMVLLGNIRYTQQFPIQSTNPKRSFVYDNVQTFVDFGVEVNAQDRSGKTALHHFFRAFAEWPDRQWTAENAEEVLEFLLEEGANPLIRDSNGVTAFEVAVKCKHVWAINMMALMCKLDLKTSFGGLDTVQRLFSAAGCAHQYDRFSYDSVREDHFRDADHNEIMSSMTDLHMVMDLQLDSDLDNDFPTGLWDTEDRLKATETVSEAVVDALFDMDLSHHFTSSMPFFLWCLPPANQGRVRSSRQFIKLVVARVLCRRGGLSVSQLDSGGIKPLFKRLRRLQEWDMVCRLLDSVPDGEIDSLDGDGETLLFATLAHGDTTDWAWTFTARTAGVSL</sequence>
<dbReference type="SUPFAM" id="SSF48403">
    <property type="entry name" value="Ankyrin repeat"/>
    <property type="match status" value="1"/>
</dbReference>
<dbReference type="InterPro" id="IPR050745">
    <property type="entry name" value="Multifunctional_regulatory"/>
</dbReference>
<evidence type="ECO:0000256" key="3">
    <source>
        <dbReference type="PROSITE-ProRule" id="PRU00023"/>
    </source>
</evidence>
<comment type="caution">
    <text evidence="4">The sequence shown here is derived from an EMBL/GenBank/DDBJ whole genome shotgun (WGS) entry which is preliminary data.</text>
</comment>
<dbReference type="PANTHER" id="PTHR24189">
    <property type="entry name" value="MYOTROPHIN"/>
    <property type="match status" value="1"/>
</dbReference>
<evidence type="ECO:0000256" key="1">
    <source>
        <dbReference type="ARBA" id="ARBA00022737"/>
    </source>
</evidence>
<dbReference type="EMBL" id="JAULSY010000015">
    <property type="protein sequence ID" value="KAK0672207.1"/>
    <property type="molecule type" value="Genomic_DNA"/>
</dbReference>
<keyword evidence="5" id="KW-1185">Reference proteome</keyword>
<dbReference type="InterPro" id="IPR002110">
    <property type="entry name" value="Ankyrin_rpt"/>
</dbReference>
<reference evidence="4" key="1">
    <citation type="submission" date="2023-06" db="EMBL/GenBank/DDBJ databases">
        <title>Genome-scale phylogeny and comparative genomics of the fungal order Sordariales.</title>
        <authorList>
            <consortium name="Lawrence Berkeley National Laboratory"/>
            <person name="Hensen N."/>
            <person name="Bonometti L."/>
            <person name="Westerberg I."/>
            <person name="Brannstrom I.O."/>
            <person name="Guillou S."/>
            <person name="Cros-Aarteil S."/>
            <person name="Calhoun S."/>
            <person name="Haridas S."/>
            <person name="Kuo A."/>
            <person name="Mondo S."/>
            <person name="Pangilinan J."/>
            <person name="Riley R."/>
            <person name="Labutti K."/>
            <person name="Andreopoulos B."/>
            <person name="Lipzen A."/>
            <person name="Chen C."/>
            <person name="Yanf M."/>
            <person name="Daum C."/>
            <person name="Ng V."/>
            <person name="Clum A."/>
            <person name="Steindorff A."/>
            <person name="Ohm R."/>
            <person name="Martin F."/>
            <person name="Silar P."/>
            <person name="Natvig D."/>
            <person name="Lalanne C."/>
            <person name="Gautier V."/>
            <person name="Ament-Velasquez S.L."/>
            <person name="Kruys A."/>
            <person name="Hutchinson M.I."/>
            <person name="Powell A.J."/>
            <person name="Barry K."/>
            <person name="Miller A.N."/>
            <person name="Grigoriev I.V."/>
            <person name="Debuchy R."/>
            <person name="Gladieux P."/>
            <person name="Thoren M.H."/>
            <person name="Johannesson H."/>
        </authorList>
    </citation>
    <scope>NUCLEOTIDE SEQUENCE</scope>
    <source>
        <strain evidence="4">CBS 307.81</strain>
    </source>
</reference>
<dbReference type="PROSITE" id="PS50088">
    <property type="entry name" value="ANK_REPEAT"/>
    <property type="match status" value="1"/>
</dbReference>
<dbReference type="AlphaFoldDB" id="A0AA40DD12"/>
<evidence type="ECO:0000313" key="5">
    <source>
        <dbReference type="Proteomes" id="UP001174997"/>
    </source>
</evidence>
<dbReference type="SMART" id="SM00248">
    <property type="entry name" value="ANK"/>
    <property type="match status" value="3"/>
</dbReference>
<keyword evidence="1" id="KW-0677">Repeat</keyword>
<evidence type="ECO:0000256" key="2">
    <source>
        <dbReference type="ARBA" id="ARBA00023043"/>
    </source>
</evidence>
<organism evidence="4 5">
    <name type="scientific">Cercophora samala</name>
    <dbReference type="NCBI Taxonomy" id="330535"/>
    <lineage>
        <taxon>Eukaryota</taxon>
        <taxon>Fungi</taxon>
        <taxon>Dikarya</taxon>
        <taxon>Ascomycota</taxon>
        <taxon>Pezizomycotina</taxon>
        <taxon>Sordariomycetes</taxon>
        <taxon>Sordariomycetidae</taxon>
        <taxon>Sordariales</taxon>
        <taxon>Lasiosphaeriaceae</taxon>
        <taxon>Cercophora</taxon>
    </lineage>
</organism>
<keyword evidence="2 3" id="KW-0040">ANK repeat</keyword>
<name>A0AA40DD12_9PEZI</name>
<dbReference type="Proteomes" id="UP001174997">
    <property type="component" value="Unassembled WGS sequence"/>
</dbReference>
<protein>
    <submittedName>
        <fullName evidence="4">Ankyrin repeat-containing domain protein</fullName>
    </submittedName>
</protein>
<dbReference type="InterPro" id="IPR036770">
    <property type="entry name" value="Ankyrin_rpt-contain_sf"/>
</dbReference>